<dbReference type="InterPro" id="IPR000847">
    <property type="entry name" value="LysR_HTH_N"/>
</dbReference>
<proteinExistence type="inferred from homology"/>
<protein>
    <submittedName>
        <fullName evidence="6">LysR family transcriptional regulator</fullName>
    </submittedName>
</protein>
<dbReference type="PROSITE" id="PS50931">
    <property type="entry name" value="HTH_LYSR"/>
    <property type="match status" value="1"/>
</dbReference>
<evidence type="ECO:0000256" key="2">
    <source>
        <dbReference type="ARBA" id="ARBA00023015"/>
    </source>
</evidence>
<dbReference type="Pfam" id="PF03466">
    <property type="entry name" value="LysR_substrate"/>
    <property type="match status" value="1"/>
</dbReference>
<dbReference type="Gene3D" id="3.40.190.10">
    <property type="entry name" value="Periplasmic binding protein-like II"/>
    <property type="match status" value="1"/>
</dbReference>
<keyword evidence="7" id="KW-1185">Reference proteome</keyword>
<dbReference type="SUPFAM" id="SSF46785">
    <property type="entry name" value="Winged helix' DNA-binding domain"/>
    <property type="match status" value="1"/>
</dbReference>
<feature type="domain" description="HTH lysR-type" evidence="5">
    <location>
        <begin position="11"/>
        <end position="63"/>
    </location>
</feature>
<dbReference type="SUPFAM" id="SSF53850">
    <property type="entry name" value="Periplasmic binding protein-like II"/>
    <property type="match status" value="1"/>
</dbReference>
<dbReference type="InterPro" id="IPR036390">
    <property type="entry name" value="WH_DNA-bd_sf"/>
</dbReference>
<dbReference type="Proteomes" id="UP000651156">
    <property type="component" value="Unassembled WGS sequence"/>
</dbReference>
<dbReference type="PANTHER" id="PTHR30537">
    <property type="entry name" value="HTH-TYPE TRANSCRIPTIONAL REGULATOR"/>
    <property type="match status" value="1"/>
</dbReference>
<evidence type="ECO:0000256" key="4">
    <source>
        <dbReference type="ARBA" id="ARBA00023163"/>
    </source>
</evidence>
<name>A0ABR9UZF4_9CHRO</name>
<organism evidence="6 7">
    <name type="scientific">Gloeocapsopsis crepidinum LEGE 06123</name>
    <dbReference type="NCBI Taxonomy" id="588587"/>
    <lineage>
        <taxon>Bacteria</taxon>
        <taxon>Bacillati</taxon>
        <taxon>Cyanobacteriota</taxon>
        <taxon>Cyanophyceae</taxon>
        <taxon>Oscillatoriophycideae</taxon>
        <taxon>Chroococcales</taxon>
        <taxon>Chroococcaceae</taxon>
        <taxon>Gloeocapsopsis</taxon>
    </lineage>
</organism>
<comment type="caution">
    <text evidence="6">The sequence shown here is derived from an EMBL/GenBank/DDBJ whole genome shotgun (WGS) entry which is preliminary data.</text>
</comment>
<dbReference type="RefSeq" id="WP_193935066.1">
    <property type="nucleotide sequence ID" value="NZ_CAWPMZ010000038.1"/>
</dbReference>
<dbReference type="Gene3D" id="1.10.10.10">
    <property type="entry name" value="Winged helix-like DNA-binding domain superfamily/Winged helix DNA-binding domain"/>
    <property type="match status" value="1"/>
</dbReference>
<keyword evidence="3" id="KW-0238">DNA-binding</keyword>
<evidence type="ECO:0000256" key="1">
    <source>
        <dbReference type="ARBA" id="ARBA00009437"/>
    </source>
</evidence>
<accession>A0ABR9UZF4</accession>
<comment type="similarity">
    <text evidence="1">Belongs to the LysR transcriptional regulatory family.</text>
</comment>
<dbReference type="PANTHER" id="PTHR30537:SF5">
    <property type="entry name" value="HTH-TYPE TRANSCRIPTIONAL ACTIVATOR TTDR-RELATED"/>
    <property type="match status" value="1"/>
</dbReference>
<gene>
    <name evidence="6" type="ORF">IQ230_25990</name>
</gene>
<dbReference type="Pfam" id="PF00126">
    <property type="entry name" value="HTH_1"/>
    <property type="match status" value="1"/>
</dbReference>
<evidence type="ECO:0000256" key="3">
    <source>
        <dbReference type="ARBA" id="ARBA00023125"/>
    </source>
</evidence>
<reference evidence="6 7" key="1">
    <citation type="submission" date="2020-10" db="EMBL/GenBank/DDBJ databases">
        <authorList>
            <person name="Castelo-Branco R."/>
            <person name="Eusebio N."/>
            <person name="Adriana R."/>
            <person name="Vieira A."/>
            <person name="Brugerolle De Fraissinette N."/>
            <person name="Rezende De Castro R."/>
            <person name="Schneider M.P."/>
            <person name="Vasconcelos V."/>
            <person name="Leao P.N."/>
        </authorList>
    </citation>
    <scope>NUCLEOTIDE SEQUENCE [LARGE SCALE GENOMIC DNA]</scope>
    <source>
        <strain evidence="6 7">LEGE 06123</strain>
    </source>
</reference>
<evidence type="ECO:0000259" key="5">
    <source>
        <dbReference type="PROSITE" id="PS50931"/>
    </source>
</evidence>
<evidence type="ECO:0000313" key="6">
    <source>
        <dbReference type="EMBL" id="MBE9193697.1"/>
    </source>
</evidence>
<dbReference type="PRINTS" id="PR00039">
    <property type="entry name" value="HTHLYSR"/>
</dbReference>
<dbReference type="EMBL" id="JADEWN010000128">
    <property type="protein sequence ID" value="MBE9193697.1"/>
    <property type="molecule type" value="Genomic_DNA"/>
</dbReference>
<dbReference type="InterPro" id="IPR058163">
    <property type="entry name" value="LysR-type_TF_proteobact-type"/>
</dbReference>
<keyword evidence="4" id="KW-0804">Transcription</keyword>
<dbReference type="InterPro" id="IPR036388">
    <property type="entry name" value="WH-like_DNA-bd_sf"/>
</dbReference>
<keyword evidence="2" id="KW-0805">Transcription regulation</keyword>
<evidence type="ECO:0000313" key="7">
    <source>
        <dbReference type="Proteomes" id="UP000651156"/>
    </source>
</evidence>
<dbReference type="InterPro" id="IPR005119">
    <property type="entry name" value="LysR_subst-bd"/>
</dbReference>
<sequence>MLSVFNQLPELSAFVESVECHSFSAAARSLNTTPSAISKRVAKLEDRLGVRLLQRTTRSLNLTVEGTAYYDRVSRLLRELNEANDLVISGGKPRGITISTSLDFGQWLLVQSIPEFLAQYPEIQIDLRLSDRLVDLVVEGIDVAIRLGDLEDSSLIRKHLERSEFELALGCDTEPLQLNKSSGTTQS</sequence>